<evidence type="ECO:0000256" key="1">
    <source>
        <dbReference type="ARBA" id="ARBA00022801"/>
    </source>
</evidence>
<dbReference type="SUPFAM" id="SSF56784">
    <property type="entry name" value="HAD-like"/>
    <property type="match status" value="1"/>
</dbReference>
<feature type="region of interest" description="Disordered" evidence="2">
    <location>
        <begin position="756"/>
        <end position="775"/>
    </location>
</feature>
<dbReference type="Gene3D" id="3.90.1470.20">
    <property type="match status" value="1"/>
</dbReference>
<feature type="compositionally biased region" description="Polar residues" evidence="2">
    <location>
        <begin position="688"/>
        <end position="710"/>
    </location>
</feature>
<protein>
    <submittedName>
        <fullName evidence="3">Putative phosphatase YNL010W</fullName>
    </submittedName>
</protein>
<organism evidence="3 4">
    <name type="scientific">Thanatephorus cucumeris (strain AG1-IB / isolate 7/3/14)</name>
    <name type="common">Lettuce bottom rot fungus</name>
    <name type="synonym">Rhizoctonia solani</name>
    <dbReference type="NCBI Taxonomy" id="1108050"/>
    <lineage>
        <taxon>Eukaryota</taxon>
        <taxon>Fungi</taxon>
        <taxon>Dikarya</taxon>
        <taxon>Basidiomycota</taxon>
        <taxon>Agaricomycotina</taxon>
        <taxon>Agaricomycetes</taxon>
        <taxon>Cantharellales</taxon>
        <taxon>Ceratobasidiaceae</taxon>
        <taxon>Rhizoctonia</taxon>
        <taxon>Rhizoctonia solani AG-1</taxon>
    </lineage>
</organism>
<reference evidence="3 4" key="1">
    <citation type="submission" date="2014-11" db="EMBL/GenBank/DDBJ databases">
        <authorList>
            <person name="Wibberg Daniel"/>
        </authorList>
    </citation>
    <scope>NUCLEOTIDE SEQUENCE [LARGE SCALE GENOMIC DNA]</scope>
    <source>
        <strain evidence="3">Rhizoctonia solani AG1-IB 7/3/14</strain>
    </source>
</reference>
<feature type="region of interest" description="Disordered" evidence="2">
    <location>
        <begin position="1195"/>
        <end position="1276"/>
    </location>
</feature>
<feature type="region of interest" description="Disordered" evidence="2">
    <location>
        <begin position="1438"/>
        <end position="1502"/>
    </location>
</feature>
<keyword evidence="1" id="KW-0378">Hydrolase</keyword>
<dbReference type="Proteomes" id="UP000059188">
    <property type="component" value="Unassembled WGS sequence"/>
</dbReference>
<feature type="region of interest" description="Disordered" evidence="2">
    <location>
        <begin position="782"/>
        <end position="822"/>
    </location>
</feature>
<gene>
    <name evidence="3" type="ORF">RSOLAG1IB_02164</name>
</gene>
<dbReference type="PANTHER" id="PTHR28181">
    <property type="entry name" value="UPF0655 PROTEIN YCR015C"/>
    <property type="match status" value="1"/>
</dbReference>
<feature type="region of interest" description="Disordered" evidence="2">
    <location>
        <begin position="1295"/>
        <end position="1326"/>
    </location>
</feature>
<dbReference type="InterPro" id="IPR050849">
    <property type="entry name" value="HAD-like_hydrolase_phosphatase"/>
</dbReference>
<feature type="compositionally biased region" description="Polar residues" evidence="2">
    <location>
        <begin position="461"/>
        <end position="474"/>
    </location>
</feature>
<dbReference type="OrthoDB" id="3228777at2759"/>
<feature type="compositionally biased region" description="Polar residues" evidence="2">
    <location>
        <begin position="1438"/>
        <end position="1455"/>
    </location>
</feature>
<evidence type="ECO:0000313" key="4">
    <source>
        <dbReference type="Proteomes" id="UP000059188"/>
    </source>
</evidence>
<dbReference type="Gene3D" id="3.40.50.1000">
    <property type="entry name" value="HAD superfamily/HAD-like"/>
    <property type="match status" value="1"/>
</dbReference>
<proteinExistence type="predicted"/>
<feature type="region of interest" description="Disordered" evidence="2">
    <location>
        <begin position="1157"/>
        <end position="1180"/>
    </location>
</feature>
<feature type="region of interest" description="Disordered" evidence="2">
    <location>
        <begin position="567"/>
        <end position="612"/>
    </location>
</feature>
<dbReference type="PANTHER" id="PTHR28181:SF2">
    <property type="entry name" value="PHOSPHORIC MONOESTER HYDROLASE"/>
    <property type="match status" value="1"/>
</dbReference>
<dbReference type="STRING" id="1108050.A0A0B7FIF2"/>
<dbReference type="NCBIfam" id="TIGR01488">
    <property type="entry name" value="HAD-SF-IB"/>
    <property type="match status" value="1"/>
</dbReference>
<feature type="compositionally biased region" description="Low complexity" evidence="2">
    <location>
        <begin position="642"/>
        <end position="656"/>
    </location>
</feature>
<feature type="region of interest" description="Disordered" evidence="2">
    <location>
        <begin position="444"/>
        <end position="510"/>
    </location>
</feature>
<evidence type="ECO:0000313" key="3">
    <source>
        <dbReference type="EMBL" id="CEL57425.1"/>
    </source>
</evidence>
<feature type="compositionally biased region" description="Acidic residues" evidence="2">
    <location>
        <begin position="1314"/>
        <end position="1323"/>
    </location>
</feature>
<feature type="compositionally biased region" description="Basic and acidic residues" evidence="2">
    <location>
        <begin position="791"/>
        <end position="819"/>
    </location>
</feature>
<feature type="compositionally biased region" description="Pro residues" evidence="2">
    <location>
        <begin position="339"/>
        <end position="350"/>
    </location>
</feature>
<dbReference type="InterPro" id="IPR036412">
    <property type="entry name" value="HAD-like_sf"/>
</dbReference>
<dbReference type="InterPro" id="IPR023214">
    <property type="entry name" value="HAD_sf"/>
</dbReference>
<evidence type="ECO:0000256" key="2">
    <source>
        <dbReference type="SAM" id="MobiDB-lite"/>
    </source>
</evidence>
<feature type="region of interest" description="Disordered" evidence="2">
    <location>
        <begin position="333"/>
        <end position="429"/>
    </location>
</feature>
<feature type="compositionally biased region" description="Polar residues" evidence="2">
    <location>
        <begin position="1211"/>
        <end position="1224"/>
    </location>
</feature>
<name>A0A0B7FIF2_THACB</name>
<feature type="compositionally biased region" description="Basic and acidic residues" evidence="2">
    <location>
        <begin position="1376"/>
        <end position="1388"/>
    </location>
</feature>
<dbReference type="GO" id="GO:0016791">
    <property type="term" value="F:phosphatase activity"/>
    <property type="evidence" value="ECO:0007669"/>
    <property type="project" value="InterPro"/>
</dbReference>
<dbReference type="Pfam" id="PF12710">
    <property type="entry name" value="HAD"/>
    <property type="match status" value="1"/>
</dbReference>
<feature type="compositionally biased region" description="Gly residues" evidence="2">
    <location>
        <begin position="963"/>
        <end position="976"/>
    </location>
</feature>
<dbReference type="EMBL" id="LN679102">
    <property type="protein sequence ID" value="CEL57425.1"/>
    <property type="molecule type" value="Genomic_DNA"/>
</dbReference>
<sequence length="1522" mass="163812">MAAPSAALDYPPLHKDAKFVILSDWDGTITNFDSNDYLTDNVGFGYEKRRASNKEVLLGNITFRDSFREMLESVHLPFDECKELLKKNIKLDTGFKEFFEWCKANDVPFIIVSSGMAPLIRAVLSNLIGDEDAARIDIISNDVRFDADGSWHIVYRHPESGFGHDKSQAILPYRDLPHRPTLFFFGDGVSDMSAARHADVLFAKNDKPEGENDLAEYCKKEGIPHILFSTFAGALPIVKDVVEGRKSVEQALAVVGHPQAGVTTIFCCWLVRPGRIPSFLPFFSLFFSFLYSRGVCIPSPTMSPANPLTRLSAIIRAPIMNHNARSTDSDWFLPYDGPVEPPPPPIPHPFAAPDLSHPRPIPARSKATVTKLESRSRANTRSDDVRSRSRSRSVDTKRKSQRSYVALDQKGGVGAYPAPDSDREHMSVHSDHTFGASAHTLGHARGRSSLGQSGHERKQSIPWSDDSNTVSTGGKRSDPPAVVFADHPFRMHTTSPPPRSHTASASLATTTTTPWVRTITASPAPPDPPPMRKRTLTYQPGLVTAFGSAPETRVAYRESGAFAGLDDREREKIRPTLLPPSLSLLGRESNDGQQGPAPDEHGQIKKTPAKDRELYPGLRQQYDLRSHPYALQNPPARETRFGSASTASTATTGGSSKPPVPPRPSGMKLKSSLKASMSTPELRIRIPSTVTPSGLSTGQTPSTEHPQSSVGLGARPRHAIGSTAGHSVATNTTLEARSFCDALIFARPRFRVASHEITPPVPSQDEEAAKRASVRVGQGGLKGLACFPRKTSRDFHKDKGKGKEKDKEEEQQPEPREFQTVEQVLREGAQLEKEREEWNAIGQGSLLNSHARSLSRAQSRIGNGHQSRKRRETVSGSDTSGGTKVWGTIKIKRSVEMLAASALSQGPAPSVSSSRRPGGHGTQPSISTTSHVRHPSGSVASRGHSRNGSWGQRVVCGSRSGSSLGGGGGETAGAGTGTDIRPVPIGNANRARAPPAPGSVGFSFGTTSTRHGLHSSPSKTQKRPVPSPGPGDAESVIGLALSSPSGATTPLVLPNHPFAQRAGAYPTDPAPGPPPGPETIATRHRHPPRSSGSTERARLDDLPKSAPPNLPGPSKMDVHPFVARMSTHSGEVQRMFENAMLTSAGGQGEFVFNARRESGDSGLGSSVHEHVGSSSAPLRGSAFGPPAGLETMLERSPVPPVPAPMHELQSRVPTSPGSSDQSPYTILESLSPASKIITRTSSGMLDPSLMSPGSQSHSHSHESSSSSFSSPRPLNSLDDIESLRDIFYRPSPDRRIASLAPNSQNGSPASEPVLNEEDEEEAVANDWTFGRRPFELGTDSHLIWRRQREDNRVGPLRIHLAPGTPSPPPLGAVPESVHDSDSRSERSVRTTSSQQATNENVTFGVVPSARIDSLSVNVVSPRQSAALSLIDMYDYEASLSSSSPNTPHTFQTLPSPYSHPDTLAPRESYYTSSSSGLRPGVNHLLSGFPDPPTDAASTPMSSSVLSSYFTVDTHTSSRRETD</sequence>
<feature type="compositionally biased region" description="Pro residues" evidence="2">
    <location>
        <begin position="1068"/>
        <end position="1077"/>
    </location>
</feature>
<feature type="region of interest" description="Disordered" evidence="2">
    <location>
        <begin position="630"/>
        <end position="720"/>
    </location>
</feature>
<feature type="region of interest" description="Disordered" evidence="2">
    <location>
        <begin position="900"/>
        <end position="1115"/>
    </location>
</feature>
<dbReference type="InterPro" id="IPR006384">
    <property type="entry name" value="HAD_hydro_PyrdxlP_Pase-like"/>
</dbReference>
<feature type="compositionally biased region" description="Polar residues" evidence="2">
    <location>
        <begin position="849"/>
        <end position="865"/>
    </location>
</feature>
<feature type="compositionally biased region" description="Low complexity" evidence="2">
    <location>
        <begin position="500"/>
        <end position="510"/>
    </location>
</feature>
<accession>A0A0B7FIF2</accession>
<feature type="compositionally biased region" description="Low complexity" evidence="2">
    <location>
        <begin position="665"/>
        <end position="678"/>
    </location>
</feature>
<feature type="compositionally biased region" description="Basic and acidic residues" evidence="2">
    <location>
        <begin position="420"/>
        <end position="429"/>
    </location>
</feature>
<dbReference type="NCBIfam" id="TIGR01489">
    <property type="entry name" value="DKMTPPase-SF"/>
    <property type="match status" value="1"/>
</dbReference>
<feature type="compositionally biased region" description="Polar residues" evidence="2">
    <location>
        <begin position="1004"/>
        <end position="1019"/>
    </location>
</feature>
<feature type="compositionally biased region" description="Basic and acidic residues" evidence="2">
    <location>
        <begin position="372"/>
        <end position="398"/>
    </location>
</feature>
<feature type="compositionally biased region" description="Low complexity" evidence="2">
    <location>
        <begin position="1248"/>
        <end position="1276"/>
    </location>
</feature>
<feature type="region of interest" description="Disordered" evidence="2">
    <location>
        <begin position="849"/>
        <end position="887"/>
    </location>
</feature>
<feature type="compositionally biased region" description="Basic and acidic residues" evidence="2">
    <location>
        <begin position="598"/>
        <end position="612"/>
    </location>
</feature>
<keyword evidence="4" id="KW-1185">Reference proteome</keyword>
<feature type="region of interest" description="Disordered" evidence="2">
    <location>
        <begin position="1358"/>
        <end position="1401"/>
    </location>
</feature>